<dbReference type="Gene3D" id="1.25.40.10">
    <property type="entry name" value="Tetratricopeptide repeat domain"/>
    <property type="match status" value="1"/>
</dbReference>
<feature type="transmembrane region" description="Helical" evidence="2">
    <location>
        <begin position="415"/>
        <end position="433"/>
    </location>
</feature>
<comment type="caution">
    <text evidence="4">The sequence shown here is derived from an EMBL/GenBank/DDBJ whole genome shotgun (WGS) entry which is preliminary data.</text>
</comment>
<dbReference type="InterPro" id="IPR011990">
    <property type="entry name" value="TPR-like_helical_dom_sf"/>
</dbReference>
<feature type="region of interest" description="Disordered" evidence="1">
    <location>
        <begin position="933"/>
        <end position="1026"/>
    </location>
</feature>
<organism evidence="4">
    <name type="scientific">Cladocopium goreaui</name>
    <dbReference type="NCBI Taxonomy" id="2562237"/>
    <lineage>
        <taxon>Eukaryota</taxon>
        <taxon>Sar</taxon>
        <taxon>Alveolata</taxon>
        <taxon>Dinophyceae</taxon>
        <taxon>Suessiales</taxon>
        <taxon>Symbiodiniaceae</taxon>
        <taxon>Cladocopium</taxon>
    </lineage>
</organism>
<dbReference type="EMBL" id="CAMXCT030000450">
    <property type="protein sequence ID" value="CAL4766320.1"/>
    <property type="molecule type" value="Genomic_DNA"/>
</dbReference>
<gene>
    <name evidence="4" type="ORF">C1SCF055_LOCUS6995</name>
</gene>
<feature type="transmembrane region" description="Helical" evidence="2">
    <location>
        <begin position="502"/>
        <end position="523"/>
    </location>
</feature>
<sequence length="1525" mass="166510">MRYKFAFVSIGAVDLRLSAFEIIIKVPNPPTIDVSGLVQVLYDVASVAERFYLAVLSAMFVGAPRCEGPVVILSSCFLIAESLVKVRWLNYDYFGLLTAAKYSAQKTRPTFQKTMAVGTTTAVQSVFFIGMQCMMLVCTRALSLVEMDPFKESKGWTCPYKDDYISVLTGRIFLSAMAAITLIITFLCANGHFMGQEYIVKDFGKQIDMDLSKLDPDTKLEGGSIIRTGQFFSMIPTTLGIWIDGWNVKGLLLKERAMIYAEELRVPTICPECGVAHVPYFELMKASGRQLSLAYQIFPFGAVIGKACERFNNPPLLYWGTELRCLNAMPTMESVKSNQGRKMSAAQAAKFKTQLGAAFMKDRGVPAIQRFAAVAMYFTMLIFTMLLTTDNVAEMGVVMFRFVTMIAYSKAVCEVLLPVLCLAIVGALVVGVGKLSDDRWWPLSHWPRPESAIVAKKAAKAAVQPYRISPVIGQVLHGVTIGYALALFLLEANIGLNLGVAAFVGLAVGGALSVLLAMSFYALELCPNCDLAGGLIKVFVAGLECVGGARIFTMNLSLTNFYLAMAMLALVLVPGTNLAFRKTMPNPDGSEGPSSVWHLSHGLLLVGNFGDGLGLLISVAIAYLIGLAYGLATDKMLERPAGKWSVGAGTLAALSVGLLVHWAIGVIAGSVVGSVTGALIERRVMKEMDATCMEPPRFTKAHVLTASPNLGPTSNQMAAMRDDKEGDAVIHTNLPTLCRAQSPGQTDDPRWETWKQKEQIQLEWQEQQALENEAYDRYEQYDRKGSSGSGQLAVQVSTQEDSLEMERQQAARSLFELTDLNGDGLVSVEDFSLMGLFQTKVHSEKPMTLKDEDRVQNIFIQRFRREIDAELRPVAYAHYKDYLMRSVNSMDPGDLEAQSLLWDGLLVEAATARQMATEDKGLRVEPMLPSLLTSGLGQNCPSPKLVRTYDDEAEDPNDTFPEGDPSSFQPGMPDDSPQLARDGTQETFGTSQASWHSYGEVPQGTGNWRSQRPRPVPKDRKRTSLAASAQNAAKVSALADLMGFMLAKSIPPPGPRAVWGGNAGPGASAASGSAQDLTSVQGAWGQAGVRFSLGGIQVFFLQHPCAKEETLLAFGDLWFHGDLPGASPGRGAPRWTAPLAGYFAGGYLHGELLEGGGPYTAVLEEVYQHSMERLVAFFEHRSTRIRVWSEVLDLRAAAPVVPRVLFHYTTREGLWQILDYQLPIGAALQCLREEGAVSAQEPEQLNTETRLKYCLPLLVPQTCCRGVDGSALKNVLLSFSDEELQRINAHGWILRPKLLDRHGRQPPQPPGTPVATTQDFWRCLGDYGIGLLMAGHPQLALQTCRQASDGCRSQFGALHPDALRLQHNVGTALHHSGMKADAENTFHSVWQSRTQTLGQHHPATLRSLSELAVVVAHRSPVEAKELQRQALKGKQAYYGVSHPESLSAMVSLAYSLWKEDRQSEAEDLYRRALLIAESTLGPNHPTTLHCLNNLAVIAKDSGRTGELGRLLGRRPGGANAAAVRI</sequence>
<keyword evidence="2" id="KW-0812">Transmembrane</keyword>
<feature type="transmembrane region" description="Helical" evidence="2">
    <location>
        <begin position="560"/>
        <end position="580"/>
    </location>
</feature>
<reference evidence="5" key="2">
    <citation type="submission" date="2024-04" db="EMBL/GenBank/DDBJ databases">
        <authorList>
            <person name="Chen Y."/>
            <person name="Shah S."/>
            <person name="Dougan E. K."/>
            <person name="Thang M."/>
            <person name="Chan C."/>
        </authorList>
    </citation>
    <scope>NUCLEOTIDE SEQUENCE [LARGE SCALE GENOMIC DNA]</scope>
</reference>
<keyword evidence="2" id="KW-0472">Membrane</keyword>
<dbReference type="PANTHER" id="PTHR46082:SF6">
    <property type="entry name" value="AAA+ ATPASE DOMAIN-CONTAINING PROTEIN-RELATED"/>
    <property type="match status" value="1"/>
</dbReference>
<feature type="transmembrane region" description="Helical" evidence="2">
    <location>
        <begin position="164"/>
        <end position="189"/>
    </location>
</feature>
<dbReference type="PANTHER" id="PTHR46082">
    <property type="entry name" value="ATP/GTP-BINDING PROTEIN-RELATED"/>
    <property type="match status" value="1"/>
</dbReference>
<name>A0A9P1FK29_9DINO</name>
<dbReference type="InterPro" id="IPR053137">
    <property type="entry name" value="NLR-like"/>
</dbReference>
<protein>
    <submittedName>
        <fullName evidence="6">Kinesin light chain (KLC)</fullName>
    </submittedName>
</protein>
<feature type="transmembrane region" description="Helical" evidence="2">
    <location>
        <begin position="613"/>
        <end position="632"/>
    </location>
</feature>
<reference evidence="4" key="1">
    <citation type="submission" date="2022-10" db="EMBL/GenBank/DDBJ databases">
        <authorList>
            <person name="Chen Y."/>
            <person name="Dougan E. K."/>
            <person name="Chan C."/>
            <person name="Rhodes N."/>
            <person name="Thang M."/>
        </authorList>
    </citation>
    <scope>NUCLEOTIDE SEQUENCE</scope>
</reference>
<evidence type="ECO:0000313" key="6">
    <source>
        <dbReference type="EMBL" id="CAL4766320.1"/>
    </source>
</evidence>
<dbReference type="EMBL" id="CAMXCT020000450">
    <property type="protein sequence ID" value="CAL1132383.1"/>
    <property type="molecule type" value="Genomic_DNA"/>
</dbReference>
<dbReference type="InterPro" id="IPR002048">
    <property type="entry name" value="EF_hand_dom"/>
</dbReference>
<accession>A0A9P1FK29</accession>
<keyword evidence="2" id="KW-1133">Transmembrane helix</keyword>
<keyword evidence="7" id="KW-1185">Reference proteome</keyword>
<dbReference type="EMBL" id="CAMXCT010000450">
    <property type="protein sequence ID" value="CAI3979008.1"/>
    <property type="molecule type" value="Genomic_DNA"/>
</dbReference>
<feature type="transmembrane region" description="Helical" evidence="2">
    <location>
        <begin position="122"/>
        <end position="144"/>
    </location>
</feature>
<dbReference type="InterPro" id="IPR018247">
    <property type="entry name" value="EF_Hand_1_Ca_BS"/>
</dbReference>
<proteinExistence type="predicted"/>
<dbReference type="Proteomes" id="UP001152797">
    <property type="component" value="Unassembled WGS sequence"/>
</dbReference>
<dbReference type="Pfam" id="PF13424">
    <property type="entry name" value="TPR_12"/>
    <property type="match status" value="1"/>
</dbReference>
<feature type="transmembrane region" description="Helical" evidence="2">
    <location>
        <begin position="367"/>
        <end position="386"/>
    </location>
</feature>
<evidence type="ECO:0000256" key="2">
    <source>
        <dbReference type="SAM" id="Phobius"/>
    </source>
</evidence>
<dbReference type="PROSITE" id="PS00018">
    <property type="entry name" value="EF_HAND_1"/>
    <property type="match status" value="1"/>
</dbReference>
<feature type="domain" description="EF-hand" evidence="3">
    <location>
        <begin position="806"/>
        <end position="841"/>
    </location>
</feature>
<feature type="compositionally biased region" description="Polar residues" evidence="1">
    <location>
        <begin position="985"/>
        <end position="995"/>
    </location>
</feature>
<evidence type="ECO:0000313" key="7">
    <source>
        <dbReference type="Proteomes" id="UP001152797"/>
    </source>
</evidence>
<evidence type="ECO:0000313" key="4">
    <source>
        <dbReference type="EMBL" id="CAI3979008.1"/>
    </source>
</evidence>
<feature type="transmembrane region" description="Helical" evidence="2">
    <location>
        <begin position="644"/>
        <end position="664"/>
    </location>
</feature>
<evidence type="ECO:0000256" key="1">
    <source>
        <dbReference type="SAM" id="MobiDB-lite"/>
    </source>
</evidence>
<dbReference type="OrthoDB" id="427948at2759"/>
<evidence type="ECO:0000313" key="5">
    <source>
        <dbReference type="EMBL" id="CAL1132383.1"/>
    </source>
</evidence>
<dbReference type="GO" id="GO:0005509">
    <property type="term" value="F:calcium ion binding"/>
    <property type="evidence" value="ECO:0007669"/>
    <property type="project" value="InterPro"/>
</dbReference>
<dbReference type="SUPFAM" id="SSF48452">
    <property type="entry name" value="TPR-like"/>
    <property type="match status" value="2"/>
</dbReference>
<feature type="transmembrane region" description="Helical" evidence="2">
    <location>
        <begin position="471"/>
        <end position="490"/>
    </location>
</feature>
<dbReference type="PROSITE" id="PS50222">
    <property type="entry name" value="EF_HAND_2"/>
    <property type="match status" value="1"/>
</dbReference>
<evidence type="ECO:0000259" key="3">
    <source>
        <dbReference type="PROSITE" id="PS50222"/>
    </source>
</evidence>